<feature type="region of interest" description="Disordered" evidence="1">
    <location>
        <begin position="100"/>
        <end position="120"/>
    </location>
</feature>
<organism evidence="2 3">
    <name type="scientific">Woeseia oceani</name>
    <dbReference type="NCBI Taxonomy" id="1548547"/>
    <lineage>
        <taxon>Bacteria</taxon>
        <taxon>Pseudomonadati</taxon>
        <taxon>Pseudomonadota</taxon>
        <taxon>Gammaproteobacteria</taxon>
        <taxon>Woeseiales</taxon>
        <taxon>Woeseiaceae</taxon>
        <taxon>Woeseia</taxon>
    </lineage>
</organism>
<feature type="compositionally biased region" description="Basic and acidic residues" evidence="1">
    <location>
        <begin position="104"/>
        <end position="120"/>
    </location>
</feature>
<reference evidence="2 3" key="1">
    <citation type="submission" date="2016-06" db="EMBL/GenBank/DDBJ databases">
        <title>Complete genome sequence of a deep-branching marine Gamma Proteobacterium Woeseia oceani type strain XK5.</title>
        <authorList>
            <person name="Mu D."/>
            <person name="Du Z."/>
        </authorList>
    </citation>
    <scope>NUCLEOTIDE SEQUENCE [LARGE SCALE GENOMIC DNA]</scope>
    <source>
        <strain evidence="2 3">XK5</strain>
    </source>
</reference>
<dbReference type="Proteomes" id="UP000092695">
    <property type="component" value="Chromosome"/>
</dbReference>
<proteinExistence type="predicted"/>
<evidence type="ECO:0000313" key="3">
    <source>
        <dbReference type="Proteomes" id="UP000092695"/>
    </source>
</evidence>
<name>A0A193LFM2_9GAMM</name>
<accession>A0A193LFM2</accession>
<sequence length="120" mass="13226">MTDILQCYRCGAALEALSLPLSRQDQCPSCGHYVHVCRMCQHFDRGVARQCREDDAEEVMNKVNANFCDWFAPAPGRYVAADTDPAASANAALDSLFGDGSLSNEEHDPARQAAEDLFRK</sequence>
<dbReference type="EMBL" id="CP016268">
    <property type="protein sequence ID" value="ANO51263.1"/>
    <property type="molecule type" value="Genomic_DNA"/>
</dbReference>
<evidence type="ECO:0000256" key="1">
    <source>
        <dbReference type="SAM" id="MobiDB-lite"/>
    </source>
</evidence>
<dbReference type="STRING" id="1548547.BA177_08660"/>
<dbReference type="KEGG" id="woc:BA177_08660"/>
<evidence type="ECO:0000313" key="2">
    <source>
        <dbReference type="EMBL" id="ANO51263.1"/>
    </source>
</evidence>
<dbReference type="RefSeq" id="WP_068615445.1">
    <property type="nucleotide sequence ID" value="NZ_CP016268.1"/>
</dbReference>
<protein>
    <submittedName>
        <fullName evidence="2">Uncharacterized protein</fullName>
    </submittedName>
</protein>
<dbReference type="OrthoDB" id="129664at2"/>
<keyword evidence="3" id="KW-1185">Reference proteome</keyword>
<gene>
    <name evidence="2" type="ORF">BA177_08660</name>
</gene>
<dbReference type="AlphaFoldDB" id="A0A193LFM2"/>